<evidence type="ECO:0000256" key="1">
    <source>
        <dbReference type="SAM" id="MobiDB-lite"/>
    </source>
</evidence>
<keyword evidence="3" id="KW-1185">Reference proteome</keyword>
<feature type="region of interest" description="Disordered" evidence="1">
    <location>
        <begin position="21"/>
        <end position="49"/>
    </location>
</feature>
<name>A0ABQ2QT64_9ACTN</name>
<dbReference type="EMBL" id="BMQJ01000004">
    <property type="protein sequence ID" value="GGP92322.1"/>
    <property type="molecule type" value="Genomic_DNA"/>
</dbReference>
<accession>A0ABQ2QT64</accession>
<evidence type="ECO:0000313" key="3">
    <source>
        <dbReference type="Proteomes" id="UP000611554"/>
    </source>
</evidence>
<protein>
    <submittedName>
        <fullName evidence="2">Uncharacterized protein</fullName>
    </submittedName>
</protein>
<evidence type="ECO:0000313" key="2">
    <source>
        <dbReference type="EMBL" id="GGP92322.1"/>
    </source>
</evidence>
<gene>
    <name evidence="2" type="ORF">GCM10010140_22640</name>
</gene>
<organism evidence="2 3">
    <name type="scientific">Streptosporangium pseudovulgare</name>
    <dbReference type="NCBI Taxonomy" id="35765"/>
    <lineage>
        <taxon>Bacteria</taxon>
        <taxon>Bacillati</taxon>
        <taxon>Actinomycetota</taxon>
        <taxon>Actinomycetes</taxon>
        <taxon>Streptosporangiales</taxon>
        <taxon>Streptosporangiaceae</taxon>
        <taxon>Streptosporangium</taxon>
    </lineage>
</organism>
<sequence length="71" mass="7754">MRRWVNLAESHRENGAATVVRTDTDGGTMPTQNVTPPAFSLRTDGQPTVLTDSSHERAWYPAYGAPASPQQ</sequence>
<proteinExistence type="predicted"/>
<dbReference type="Proteomes" id="UP000611554">
    <property type="component" value="Unassembled WGS sequence"/>
</dbReference>
<comment type="caution">
    <text evidence="2">The sequence shown here is derived from an EMBL/GenBank/DDBJ whole genome shotgun (WGS) entry which is preliminary data.</text>
</comment>
<reference evidence="3" key="1">
    <citation type="journal article" date="2019" name="Int. J. Syst. Evol. Microbiol.">
        <title>The Global Catalogue of Microorganisms (GCM) 10K type strain sequencing project: providing services to taxonomists for standard genome sequencing and annotation.</title>
        <authorList>
            <consortium name="The Broad Institute Genomics Platform"/>
            <consortium name="The Broad Institute Genome Sequencing Center for Infectious Disease"/>
            <person name="Wu L."/>
            <person name="Ma J."/>
        </authorList>
    </citation>
    <scope>NUCLEOTIDE SEQUENCE [LARGE SCALE GENOMIC DNA]</scope>
    <source>
        <strain evidence="3">JCM 3115</strain>
    </source>
</reference>